<dbReference type="EMBL" id="FWZU01000007">
    <property type="protein sequence ID" value="SMF41793.1"/>
    <property type="molecule type" value="Genomic_DNA"/>
</dbReference>
<evidence type="ECO:0008006" key="4">
    <source>
        <dbReference type="Google" id="ProtNLM"/>
    </source>
</evidence>
<accession>A0A1X7EXY4</accession>
<keyword evidence="1" id="KW-0175">Coiled coil</keyword>
<dbReference type="RefSeq" id="WP_085104492.1">
    <property type="nucleotide sequence ID" value="NZ_FWZU01000007.1"/>
</dbReference>
<dbReference type="Proteomes" id="UP000192906">
    <property type="component" value="Unassembled WGS sequence"/>
</dbReference>
<feature type="coiled-coil region" evidence="1">
    <location>
        <begin position="1"/>
        <end position="64"/>
    </location>
</feature>
<dbReference type="OrthoDB" id="5339985at2"/>
<name>A0A1X7EXY4_9BACT</name>
<dbReference type="AlphaFoldDB" id="A0A1X7EXY4"/>
<reference evidence="3" key="1">
    <citation type="submission" date="2017-04" db="EMBL/GenBank/DDBJ databases">
        <authorList>
            <person name="Varghese N."/>
            <person name="Submissions S."/>
        </authorList>
    </citation>
    <scope>NUCLEOTIDE SEQUENCE [LARGE SCALE GENOMIC DNA]</scope>
    <source>
        <strain evidence="3">K3S</strain>
    </source>
</reference>
<proteinExistence type="predicted"/>
<keyword evidence="3" id="KW-1185">Reference proteome</keyword>
<evidence type="ECO:0000313" key="3">
    <source>
        <dbReference type="Proteomes" id="UP000192906"/>
    </source>
</evidence>
<organism evidence="2 3">
    <name type="scientific">Desulfovibrio gilichinskyi</name>
    <dbReference type="NCBI Taxonomy" id="1519643"/>
    <lineage>
        <taxon>Bacteria</taxon>
        <taxon>Pseudomonadati</taxon>
        <taxon>Thermodesulfobacteriota</taxon>
        <taxon>Desulfovibrionia</taxon>
        <taxon>Desulfovibrionales</taxon>
        <taxon>Desulfovibrionaceae</taxon>
        <taxon>Desulfovibrio</taxon>
    </lineage>
</organism>
<evidence type="ECO:0000256" key="1">
    <source>
        <dbReference type="SAM" id="Coils"/>
    </source>
</evidence>
<gene>
    <name evidence="2" type="ORF">SAMN06295933_3439</name>
</gene>
<protein>
    <recommendedName>
        <fullName evidence="4">Coiled coil domain-containing protein</fullName>
    </recommendedName>
</protein>
<sequence length="95" mass="11033">MSMKEAYRQKIEAQLDEWEAEIDKMKAKADKVGANVQLEYYKRIEELRLKHESVKVRLKELKGASEGAWEDLKIGVDLAWEALSEAMKSANSRYK</sequence>
<evidence type="ECO:0000313" key="2">
    <source>
        <dbReference type="EMBL" id="SMF41793.1"/>
    </source>
</evidence>